<keyword evidence="8" id="KW-1185">Reference proteome</keyword>
<dbReference type="InterPro" id="IPR051459">
    <property type="entry name" value="Cytochrome_c-type_DH"/>
</dbReference>
<evidence type="ECO:0000256" key="2">
    <source>
        <dbReference type="ARBA" id="ARBA00022723"/>
    </source>
</evidence>
<evidence type="ECO:0000256" key="1">
    <source>
        <dbReference type="ARBA" id="ARBA00022617"/>
    </source>
</evidence>
<proteinExistence type="predicted"/>
<dbReference type="Pfam" id="PF00034">
    <property type="entry name" value="Cytochrom_C"/>
    <property type="match status" value="1"/>
</dbReference>
<accession>A0A1H8MSD5</accession>
<dbReference type="PANTHER" id="PTHR35008:SF4">
    <property type="entry name" value="BLL4482 PROTEIN"/>
    <property type="match status" value="1"/>
</dbReference>
<dbReference type="PANTHER" id="PTHR35008">
    <property type="entry name" value="BLL4482 PROTEIN-RELATED"/>
    <property type="match status" value="1"/>
</dbReference>
<dbReference type="EMBL" id="FOCO01000060">
    <property type="protein sequence ID" value="SEO20209.1"/>
    <property type="molecule type" value="Genomic_DNA"/>
</dbReference>
<dbReference type="RefSeq" id="WP_074818993.1">
    <property type="nucleotide sequence ID" value="NZ_FOCO01000060.1"/>
</dbReference>
<dbReference type="Proteomes" id="UP000183002">
    <property type="component" value="Unassembled WGS sequence"/>
</dbReference>
<reference evidence="7 8" key="1">
    <citation type="submission" date="2016-10" db="EMBL/GenBank/DDBJ databases">
        <authorList>
            <person name="de Groot N.N."/>
        </authorList>
    </citation>
    <scope>NUCLEOTIDE SEQUENCE [LARGE SCALE GENOMIC DNA]</scope>
    <source>
        <strain evidence="7 8">CGMCC 1.10836</strain>
    </source>
</reference>
<name>A0A1H8MSD5_9RHOB</name>
<dbReference type="AlphaFoldDB" id="A0A1H8MSD5"/>
<dbReference type="GO" id="GO:0046872">
    <property type="term" value="F:metal ion binding"/>
    <property type="evidence" value="ECO:0007669"/>
    <property type="project" value="UniProtKB-KW"/>
</dbReference>
<organism evidence="7 8">
    <name type="scientific">Pseudorhodobacter antarcticus</name>
    <dbReference type="NCBI Taxonomy" id="1077947"/>
    <lineage>
        <taxon>Bacteria</taxon>
        <taxon>Pseudomonadati</taxon>
        <taxon>Pseudomonadota</taxon>
        <taxon>Alphaproteobacteria</taxon>
        <taxon>Rhodobacterales</taxon>
        <taxon>Paracoccaceae</taxon>
        <taxon>Pseudorhodobacter</taxon>
    </lineage>
</organism>
<feature type="domain" description="Cytochrome c" evidence="6">
    <location>
        <begin position="28"/>
        <end position="129"/>
    </location>
</feature>
<sequence>MIINNGPLSVVLLGLCAIPLFEGAALAQDTALGRDLYGQHCAVCHGADLEGAADWRQPGPDGRLPAPPHDETGHTWHHGDAMLFDYTRRGGQAFLDDLRVSFDSGMPPFGDILNKAEIETILAFIRSTWPMEMGAFQAERTAAESGN</sequence>
<dbReference type="GO" id="GO:0009055">
    <property type="term" value="F:electron transfer activity"/>
    <property type="evidence" value="ECO:0007669"/>
    <property type="project" value="InterPro"/>
</dbReference>
<evidence type="ECO:0000313" key="8">
    <source>
        <dbReference type="Proteomes" id="UP000183002"/>
    </source>
</evidence>
<keyword evidence="2 4" id="KW-0479">Metal-binding</keyword>
<evidence type="ECO:0000256" key="3">
    <source>
        <dbReference type="ARBA" id="ARBA00023004"/>
    </source>
</evidence>
<dbReference type="InterPro" id="IPR009056">
    <property type="entry name" value="Cyt_c-like_dom"/>
</dbReference>
<feature type="signal peptide" evidence="5">
    <location>
        <begin position="1"/>
        <end position="27"/>
    </location>
</feature>
<dbReference type="GO" id="GO:0020037">
    <property type="term" value="F:heme binding"/>
    <property type="evidence" value="ECO:0007669"/>
    <property type="project" value="InterPro"/>
</dbReference>
<dbReference type="OrthoDB" id="9811281at2"/>
<dbReference type="Gene3D" id="1.10.760.10">
    <property type="entry name" value="Cytochrome c-like domain"/>
    <property type="match status" value="1"/>
</dbReference>
<dbReference type="PROSITE" id="PS51007">
    <property type="entry name" value="CYTC"/>
    <property type="match status" value="1"/>
</dbReference>
<evidence type="ECO:0000256" key="4">
    <source>
        <dbReference type="PROSITE-ProRule" id="PRU00433"/>
    </source>
</evidence>
<keyword evidence="1 4" id="KW-0349">Heme</keyword>
<keyword evidence="3 4" id="KW-0408">Iron</keyword>
<dbReference type="SUPFAM" id="SSF46626">
    <property type="entry name" value="Cytochrome c"/>
    <property type="match status" value="1"/>
</dbReference>
<evidence type="ECO:0000256" key="5">
    <source>
        <dbReference type="SAM" id="SignalP"/>
    </source>
</evidence>
<dbReference type="STRING" id="1077947.SAMN05216227_106012"/>
<keyword evidence="5" id="KW-0732">Signal</keyword>
<gene>
    <name evidence="7" type="ORF">SAMN05216227_106012</name>
</gene>
<dbReference type="InterPro" id="IPR036909">
    <property type="entry name" value="Cyt_c-like_dom_sf"/>
</dbReference>
<feature type="chain" id="PRO_5010332967" evidence="5">
    <location>
        <begin position="28"/>
        <end position="147"/>
    </location>
</feature>
<evidence type="ECO:0000259" key="6">
    <source>
        <dbReference type="PROSITE" id="PS51007"/>
    </source>
</evidence>
<protein>
    <submittedName>
        <fullName evidence="7">Cytochrome c, mono-and diheme variants</fullName>
    </submittedName>
</protein>
<evidence type="ECO:0000313" key="7">
    <source>
        <dbReference type="EMBL" id="SEO20209.1"/>
    </source>
</evidence>